<dbReference type="NCBIfam" id="NF007494">
    <property type="entry name" value="PRK10089.1-3"/>
    <property type="match status" value="1"/>
</dbReference>
<reference evidence="5 6" key="1">
    <citation type="submission" date="2015-09" db="EMBL/GenBank/DDBJ databases">
        <title>Identification and resolution of microdiversity through metagenomic sequencing of parallel consortia.</title>
        <authorList>
            <person name="Nelson W.C."/>
            <person name="Romine M.F."/>
            <person name="Lindemann S.R."/>
        </authorList>
    </citation>
    <scope>NUCLEOTIDE SEQUENCE [LARGE SCALE GENOMIC DNA]</scope>
    <source>
        <strain evidence="5">HL-49</strain>
    </source>
</reference>
<dbReference type="PANTHER" id="PTHR11586">
    <property type="entry name" value="TRNA-AMINOACYLATION COFACTOR ARC1 FAMILY MEMBER"/>
    <property type="match status" value="1"/>
</dbReference>
<accession>A0A0N8KGK4</accession>
<feature type="domain" description="TRNA-binding" evidence="4">
    <location>
        <begin position="8"/>
        <end position="112"/>
    </location>
</feature>
<dbReference type="PANTHER" id="PTHR11586:SF37">
    <property type="entry name" value="TRNA-BINDING DOMAIN-CONTAINING PROTEIN"/>
    <property type="match status" value="1"/>
</dbReference>
<keyword evidence="1 3" id="KW-0820">tRNA-binding</keyword>
<dbReference type="eggNOG" id="COG0073">
    <property type="taxonomic scope" value="Bacteria"/>
</dbReference>
<dbReference type="InterPro" id="IPR051270">
    <property type="entry name" value="Tyrosine-tRNA_ligase_regulator"/>
</dbReference>
<sequence>MQTIDYEEFAKLEIRVGTIIRVENFEKARKPAYKIWVDLGPEIGVKKSSAQITELYSEADLIGRQVICVVNFRPRQIADFMSEVLITGFPDQSGRVVLAAVERSLPNGAKFF</sequence>
<dbReference type="OrthoDB" id="9794564at2"/>
<dbReference type="InterPro" id="IPR002547">
    <property type="entry name" value="tRNA-bd_dom"/>
</dbReference>
<dbReference type="SUPFAM" id="SSF50249">
    <property type="entry name" value="Nucleic acid-binding proteins"/>
    <property type="match status" value="1"/>
</dbReference>
<evidence type="ECO:0000256" key="3">
    <source>
        <dbReference type="PROSITE-ProRule" id="PRU00209"/>
    </source>
</evidence>
<gene>
    <name evidence="5" type="primary">csaA</name>
    <name evidence="5" type="ORF">HLUCCX10_06825</name>
</gene>
<dbReference type="EMBL" id="LJXT01000033">
    <property type="protein sequence ID" value="KPQ17186.1"/>
    <property type="molecule type" value="Genomic_DNA"/>
</dbReference>
<protein>
    <submittedName>
        <fullName evidence="5">Export-related chaperone protein CsaA</fullName>
    </submittedName>
</protein>
<organism evidence="5 6">
    <name type="scientific">Algoriphagus marincola HL-49</name>
    <dbReference type="NCBI Taxonomy" id="1305737"/>
    <lineage>
        <taxon>Bacteria</taxon>
        <taxon>Pseudomonadati</taxon>
        <taxon>Bacteroidota</taxon>
        <taxon>Cytophagia</taxon>
        <taxon>Cytophagales</taxon>
        <taxon>Cyclobacteriaceae</taxon>
        <taxon>Algoriphagus</taxon>
    </lineage>
</organism>
<evidence type="ECO:0000256" key="2">
    <source>
        <dbReference type="ARBA" id="ARBA00022884"/>
    </source>
</evidence>
<evidence type="ECO:0000256" key="1">
    <source>
        <dbReference type="ARBA" id="ARBA00022555"/>
    </source>
</evidence>
<dbReference type="PATRIC" id="fig|1305737.6.peg.2031"/>
<dbReference type="CDD" id="cd02798">
    <property type="entry name" value="tRNA_bind_CsaA"/>
    <property type="match status" value="1"/>
</dbReference>
<proteinExistence type="predicted"/>
<dbReference type="Pfam" id="PF01588">
    <property type="entry name" value="tRNA_bind"/>
    <property type="match status" value="1"/>
</dbReference>
<dbReference type="Gene3D" id="2.40.50.140">
    <property type="entry name" value="Nucleic acid-binding proteins"/>
    <property type="match status" value="1"/>
</dbReference>
<evidence type="ECO:0000259" key="4">
    <source>
        <dbReference type="PROSITE" id="PS50886"/>
    </source>
</evidence>
<name>A0A0N8KGK4_9BACT</name>
<dbReference type="GO" id="GO:0000049">
    <property type="term" value="F:tRNA binding"/>
    <property type="evidence" value="ECO:0007669"/>
    <property type="project" value="UniProtKB-UniRule"/>
</dbReference>
<dbReference type="NCBIfam" id="NF007495">
    <property type="entry name" value="PRK10089.1-4"/>
    <property type="match status" value="1"/>
</dbReference>
<dbReference type="NCBIfam" id="TIGR02222">
    <property type="entry name" value="chap_CsaA"/>
    <property type="match status" value="1"/>
</dbReference>
<comment type="caution">
    <text evidence="5">The sequence shown here is derived from an EMBL/GenBank/DDBJ whole genome shotgun (WGS) entry which is preliminary data.</text>
</comment>
<dbReference type="InterPro" id="IPR012340">
    <property type="entry name" value="NA-bd_OB-fold"/>
</dbReference>
<dbReference type="STRING" id="1305737.GCA_000526355_03080"/>
<dbReference type="Proteomes" id="UP000050421">
    <property type="component" value="Unassembled WGS sequence"/>
</dbReference>
<dbReference type="InterPro" id="IPR008231">
    <property type="entry name" value="CsaA"/>
</dbReference>
<evidence type="ECO:0000313" key="5">
    <source>
        <dbReference type="EMBL" id="KPQ17186.1"/>
    </source>
</evidence>
<dbReference type="AlphaFoldDB" id="A0A0N8KGK4"/>
<keyword evidence="2 3" id="KW-0694">RNA-binding</keyword>
<dbReference type="FunFam" id="2.40.50.140:FF:000165">
    <property type="entry name" value="Chaperone CsaA"/>
    <property type="match status" value="1"/>
</dbReference>
<evidence type="ECO:0000313" key="6">
    <source>
        <dbReference type="Proteomes" id="UP000050421"/>
    </source>
</evidence>
<dbReference type="PROSITE" id="PS50886">
    <property type="entry name" value="TRBD"/>
    <property type="match status" value="1"/>
</dbReference>